<evidence type="ECO:0000256" key="4">
    <source>
        <dbReference type="ARBA" id="ARBA00022729"/>
    </source>
</evidence>
<reference evidence="6 8" key="1">
    <citation type="submission" date="2013-11" db="EMBL/GenBank/DDBJ databases">
        <title>The Genome Sequence of Phytophthora parasitica P1976.</title>
        <authorList>
            <consortium name="The Broad Institute Genomics Platform"/>
            <person name="Russ C."/>
            <person name="Tyler B."/>
            <person name="Panabieres F."/>
            <person name="Shan W."/>
            <person name="Tripathy S."/>
            <person name="Grunwald N."/>
            <person name="Machado M."/>
            <person name="Johnson C.S."/>
            <person name="Walker B."/>
            <person name="Young S."/>
            <person name="Zeng Q."/>
            <person name="Gargeya S."/>
            <person name="Fitzgerald M."/>
            <person name="Haas B."/>
            <person name="Abouelleil A."/>
            <person name="Allen A.W."/>
            <person name="Alvarado L."/>
            <person name="Arachchi H.M."/>
            <person name="Berlin A.M."/>
            <person name="Chapman S.B."/>
            <person name="Gainer-Dewar J."/>
            <person name="Goldberg J."/>
            <person name="Griggs A."/>
            <person name="Gujja S."/>
            <person name="Hansen M."/>
            <person name="Howarth C."/>
            <person name="Imamovic A."/>
            <person name="Ireland A."/>
            <person name="Larimer J."/>
            <person name="McCowan C."/>
            <person name="Murphy C."/>
            <person name="Pearson M."/>
            <person name="Poon T.W."/>
            <person name="Priest M."/>
            <person name="Roberts A."/>
            <person name="Saif S."/>
            <person name="Shea T."/>
            <person name="Sisk P."/>
            <person name="Sykes S."/>
            <person name="Wortman J."/>
            <person name="Nusbaum C."/>
            <person name="Birren B."/>
        </authorList>
    </citation>
    <scope>NUCLEOTIDE SEQUENCE [LARGE SCALE GENOMIC DNA]</scope>
    <source>
        <strain evidence="6 8">P1976</strain>
    </source>
</reference>
<dbReference type="OrthoDB" id="101670at2759"/>
<dbReference type="AlphaFoldDB" id="A0A080YY07"/>
<dbReference type="EMBL" id="ANJA01002951">
    <property type="protein sequence ID" value="ETO66948.1"/>
    <property type="molecule type" value="Genomic_DNA"/>
</dbReference>
<protein>
    <recommendedName>
        <fullName evidence="5">RxLR effector protein</fullName>
    </recommendedName>
</protein>
<comment type="subcellular location">
    <subcellularLocation>
        <location evidence="1 5">Secreted</location>
    </subcellularLocation>
</comment>
<accession>A0A080YY07</accession>
<dbReference type="Pfam" id="PF16810">
    <property type="entry name" value="RXLR"/>
    <property type="match status" value="1"/>
</dbReference>
<evidence type="ECO:0000256" key="1">
    <source>
        <dbReference type="ARBA" id="ARBA00004613"/>
    </source>
</evidence>
<comment type="similarity">
    <text evidence="2 5">Belongs to the RxLR effector family.</text>
</comment>
<dbReference type="Proteomes" id="UP000028582">
    <property type="component" value="Unassembled WGS sequence"/>
</dbReference>
<evidence type="ECO:0000313" key="6">
    <source>
        <dbReference type="EMBL" id="ETO59268.1"/>
    </source>
</evidence>
<dbReference type="EMBL" id="ANJA01004189">
    <property type="protein sequence ID" value="ETO59268.1"/>
    <property type="molecule type" value="Genomic_DNA"/>
</dbReference>
<name>A0A080YY07_PHYNI</name>
<evidence type="ECO:0000313" key="7">
    <source>
        <dbReference type="EMBL" id="ETO66948.1"/>
    </source>
</evidence>
<comment type="domain">
    <text evidence="5">The RxLR-dEER motif acts to carry the protein into the host cell cytoplasm through binding to cell surface phosphatidylinositol-3-phosphate.</text>
</comment>
<evidence type="ECO:0000256" key="3">
    <source>
        <dbReference type="ARBA" id="ARBA00022525"/>
    </source>
</evidence>
<dbReference type="InterPro" id="IPR031825">
    <property type="entry name" value="RXLR"/>
</dbReference>
<proteinExistence type="inferred from homology"/>
<comment type="caution">
    <text evidence="6">The sequence shown here is derived from an EMBL/GenBank/DDBJ whole genome shotgun (WGS) entry which is preliminary data.</text>
</comment>
<gene>
    <name evidence="7" type="ORF">F444_16011</name>
    <name evidence="6" type="ORF">F444_22361</name>
</gene>
<comment type="function">
    <text evidence="5">Effector that suppresses plant defense responses during pathogen infection.</text>
</comment>
<evidence type="ECO:0000313" key="8">
    <source>
        <dbReference type="Proteomes" id="UP000028582"/>
    </source>
</evidence>
<evidence type="ECO:0000256" key="5">
    <source>
        <dbReference type="RuleBase" id="RU367124"/>
    </source>
</evidence>
<organism evidence="6 8">
    <name type="scientific">Phytophthora nicotianae P1976</name>
    <dbReference type="NCBI Taxonomy" id="1317066"/>
    <lineage>
        <taxon>Eukaryota</taxon>
        <taxon>Sar</taxon>
        <taxon>Stramenopiles</taxon>
        <taxon>Oomycota</taxon>
        <taxon>Peronosporomycetes</taxon>
        <taxon>Peronosporales</taxon>
        <taxon>Peronosporaceae</taxon>
        <taxon>Phytophthora</taxon>
    </lineage>
</organism>
<sequence>MPRRCVVLVAAATLLATSTVFSLSTDTTATTHSFAQPHNFAAQRFLRTYTPYSNEERGIDFKSILGVDLKNVWTQQKLSHYLKKGKNGDDVFEKLKLQNVKAGKTIFENPKFLAWEQYVAKYNANPLNEEISMIATLSKHFDDDVLTKMIDAASKSSVAETKRIGATLQEQQILFWRSKKLAPDRVLKQLKLANDVDDLLTSPTFLTLSRYLDDYNAQNKMSLSMTEVLRRGFDEDDVAKMLQQAVLNAKDAKTKDLAVKLQNQQFDIWKKLGWNGDEIFTKLGLNQRGVTLENPNFAAWAKYVEKTTGNEKLPFNTLWKRYGEQTLATMLIADRKKLGGNDFVTSMQSHLIEKWLTMIRDPDDVAKILGTSFQGKILTASYRWNFKSAFG</sequence>
<feature type="signal peptide" evidence="5">
    <location>
        <begin position="1"/>
        <end position="22"/>
    </location>
</feature>
<feature type="chain" id="PRO_5007378267" description="RxLR effector protein" evidence="5">
    <location>
        <begin position="23"/>
        <end position="391"/>
    </location>
</feature>
<evidence type="ECO:0000256" key="2">
    <source>
        <dbReference type="ARBA" id="ARBA00010400"/>
    </source>
</evidence>
<keyword evidence="4 5" id="KW-0732">Signal</keyword>
<keyword evidence="3 5" id="KW-0964">Secreted</keyword>